<sequence>MHVGHQSQHHIEPLGPLRYERPDVEEHFQTPYIYEMYSTLGRYSELRTNIHLNGVLRSRVTYLLMQRQQQVAQKAWFSPNHVPTHAALYTSRFTWKAYQCPRLVLVNDRVSE</sequence>
<accession>W4JZJ0</accession>
<gene>
    <name evidence="1" type="ORF">HETIRDRAFT_172570</name>
</gene>
<dbReference type="KEGG" id="hir:HETIRDRAFT_172570"/>
<protein>
    <submittedName>
        <fullName evidence="1">Uncharacterized protein</fullName>
    </submittedName>
</protein>
<dbReference type="EMBL" id="KI925461">
    <property type="protein sequence ID" value="ETW78998.1"/>
    <property type="molecule type" value="Genomic_DNA"/>
</dbReference>
<evidence type="ECO:0000313" key="2">
    <source>
        <dbReference type="Proteomes" id="UP000030671"/>
    </source>
</evidence>
<proteinExistence type="predicted"/>
<name>W4JZJ0_HETIT</name>
<dbReference type="AlphaFoldDB" id="W4JZJ0"/>
<evidence type="ECO:0000313" key="1">
    <source>
        <dbReference type="EMBL" id="ETW78998.1"/>
    </source>
</evidence>
<dbReference type="Proteomes" id="UP000030671">
    <property type="component" value="Unassembled WGS sequence"/>
</dbReference>
<keyword evidence="2" id="KW-1185">Reference proteome</keyword>
<reference evidence="1 2" key="1">
    <citation type="journal article" date="2012" name="New Phytol.">
        <title>Insight into trade-off between wood decay and parasitism from the genome of a fungal forest pathogen.</title>
        <authorList>
            <person name="Olson A."/>
            <person name="Aerts A."/>
            <person name="Asiegbu F."/>
            <person name="Belbahri L."/>
            <person name="Bouzid O."/>
            <person name="Broberg A."/>
            <person name="Canback B."/>
            <person name="Coutinho P.M."/>
            <person name="Cullen D."/>
            <person name="Dalman K."/>
            <person name="Deflorio G."/>
            <person name="van Diepen L.T."/>
            <person name="Dunand C."/>
            <person name="Duplessis S."/>
            <person name="Durling M."/>
            <person name="Gonthier P."/>
            <person name="Grimwood J."/>
            <person name="Fossdal C.G."/>
            <person name="Hansson D."/>
            <person name="Henrissat B."/>
            <person name="Hietala A."/>
            <person name="Himmelstrand K."/>
            <person name="Hoffmeister D."/>
            <person name="Hogberg N."/>
            <person name="James T.Y."/>
            <person name="Karlsson M."/>
            <person name="Kohler A."/>
            <person name="Kues U."/>
            <person name="Lee Y.H."/>
            <person name="Lin Y.C."/>
            <person name="Lind M."/>
            <person name="Lindquist E."/>
            <person name="Lombard V."/>
            <person name="Lucas S."/>
            <person name="Lunden K."/>
            <person name="Morin E."/>
            <person name="Murat C."/>
            <person name="Park J."/>
            <person name="Raffaello T."/>
            <person name="Rouze P."/>
            <person name="Salamov A."/>
            <person name="Schmutz J."/>
            <person name="Solheim H."/>
            <person name="Stahlberg J."/>
            <person name="Velez H."/>
            <person name="de Vries R.P."/>
            <person name="Wiebenga A."/>
            <person name="Woodward S."/>
            <person name="Yakovlev I."/>
            <person name="Garbelotto M."/>
            <person name="Martin F."/>
            <person name="Grigoriev I.V."/>
            <person name="Stenlid J."/>
        </authorList>
    </citation>
    <scope>NUCLEOTIDE SEQUENCE [LARGE SCALE GENOMIC DNA]</scope>
    <source>
        <strain evidence="1 2">TC 32-1</strain>
    </source>
</reference>
<dbReference type="RefSeq" id="XP_009549276.1">
    <property type="nucleotide sequence ID" value="XM_009550981.1"/>
</dbReference>
<dbReference type="GeneID" id="20668405"/>
<dbReference type="InParanoid" id="W4JZJ0"/>
<dbReference type="HOGENOM" id="CLU_2146193_0_0_1"/>
<organism evidence="1 2">
    <name type="scientific">Heterobasidion irregulare (strain TC 32-1)</name>
    <dbReference type="NCBI Taxonomy" id="747525"/>
    <lineage>
        <taxon>Eukaryota</taxon>
        <taxon>Fungi</taxon>
        <taxon>Dikarya</taxon>
        <taxon>Basidiomycota</taxon>
        <taxon>Agaricomycotina</taxon>
        <taxon>Agaricomycetes</taxon>
        <taxon>Russulales</taxon>
        <taxon>Bondarzewiaceae</taxon>
        <taxon>Heterobasidion</taxon>
        <taxon>Heterobasidion annosum species complex</taxon>
    </lineage>
</organism>